<gene>
    <name evidence="1" type="ORF">NDU88_004537</name>
</gene>
<dbReference type="Proteomes" id="UP001066276">
    <property type="component" value="Chromosome 4_2"/>
</dbReference>
<evidence type="ECO:0000313" key="2">
    <source>
        <dbReference type="Proteomes" id="UP001066276"/>
    </source>
</evidence>
<dbReference type="EMBL" id="JANPWB010000008">
    <property type="protein sequence ID" value="KAJ1164091.1"/>
    <property type="molecule type" value="Genomic_DNA"/>
</dbReference>
<organism evidence="1 2">
    <name type="scientific">Pleurodeles waltl</name>
    <name type="common">Iberian ribbed newt</name>
    <dbReference type="NCBI Taxonomy" id="8319"/>
    <lineage>
        <taxon>Eukaryota</taxon>
        <taxon>Metazoa</taxon>
        <taxon>Chordata</taxon>
        <taxon>Craniata</taxon>
        <taxon>Vertebrata</taxon>
        <taxon>Euteleostomi</taxon>
        <taxon>Amphibia</taxon>
        <taxon>Batrachia</taxon>
        <taxon>Caudata</taxon>
        <taxon>Salamandroidea</taxon>
        <taxon>Salamandridae</taxon>
        <taxon>Pleurodelinae</taxon>
        <taxon>Pleurodeles</taxon>
    </lineage>
</organism>
<comment type="caution">
    <text evidence="1">The sequence shown here is derived from an EMBL/GenBank/DDBJ whole genome shotgun (WGS) entry which is preliminary data.</text>
</comment>
<accession>A0AAV7SJ43</accession>
<sequence length="89" mass="9774">MDAACLEAEYGRTRRARAYALVVRGKISDVMNGCGLQYATCPPLISTEINVRGMSGVLAEFSRDRTSEYLGIGRLTRPSEGHKSVLDHK</sequence>
<dbReference type="AlphaFoldDB" id="A0AAV7SJ43"/>
<evidence type="ECO:0000313" key="1">
    <source>
        <dbReference type="EMBL" id="KAJ1164091.1"/>
    </source>
</evidence>
<proteinExistence type="predicted"/>
<keyword evidence="2" id="KW-1185">Reference proteome</keyword>
<reference evidence="1" key="1">
    <citation type="journal article" date="2022" name="bioRxiv">
        <title>Sequencing and chromosome-scale assembly of the giantPleurodeles waltlgenome.</title>
        <authorList>
            <person name="Brown T."/>
            <person name="Elewa A."/>
            <person name="Iarovenko S."/>
            <person name="Subramanian E."/>
            <person name="Araus A.J."/>
            <person name="Petzold A."/>
            <person name="Susuki M."/>
            <person name="Suzuki K.-i.T."/>
            <person name="Hayashi T."/>
            <person name="Toyoda A."/>
            <person name="Oliveira C."/>
            <person name="Osipova E."/>
            <person name="Leigh N.D."/>
            <person name="Simon A."/>
            <person name="Yun M.H."/>
        </authorList>
    </citation>
    <scope>NUCLEOTIDE SEQUENCE</scope>
    <source>
        <strain evidence="1">20211129_DDA</strain>
        <tissue evidence="1">Liver</tissue>
    </source>
</reference>
<name>A0AAV7SJ43_PLEWA</name>
<protein>
    <submittedName>
        <fullName evidence="1">Uncharacterized protein</fullName>
    </submittedName>
</protein>